<proteinExistence type="predicted"/>
<dbReference type="InterPro" id="IPR041078">
    <property type="entry name" value="Plavaka"/>
</dbReference>
<keyword evidence="2" id="KW-1185">Reference proteome</keyword>
<sequence>MSLPPMYEHGFQVTQILAKHSTSTTDPLGYTFNCYTPLIAYITDLSKQQLMACVPKNASPITAATLPQFGDPEPREPCTGQATLEQIKCLYSKVNPWDIINFQKKVKLIKLLGVHLPFWWDWRFADPAYFLMGEILHTCHKFFFNHILAWCKEVAGKHNLNTQYKTQHQCIGVRYFQSGVSHVKQMTG</sequence>
<dbReference type="Pfam" id="PF18759">
    <property type="entry name" value="Plavaka"/>
    <property type="match status" value="1"/>
</dbReference>
<organism evidence="1 2">
    <name type="scientific">Paxillus rubicundulus Ve08.2h10</name>
    <dbReference type="NCBI Taxonomy" id="930991"/>
    <lineage>
        <taxon>Eukaryota</taxon>
        <taxon>Fungi</taxon>
        <taxon>Dikarya</taxon>
        <taxon>Basidiomycota</taxon>
        <taxon>Agaricomycotina</taxon>
        <taxon>Agaricomycetes</taxon>
        <taxon>Agaricomycetidae</taxon>
        <taxon>Boletales</taxon>
        <taxon>Paxilineae</taxon>
        <taxon>Paxillaceae</taxon>
        <taxon>Paxillus</taxon>
    </lineage>
</organism>
<dbReference type="Proteomes" id="UP000054538">
    <property type="component" value="Unassembled WGS sequence"/>
</dbReference>
<reference evidence="1 2" key="1">
    <citation type="submission" date="2014-04" db="EMBL/GenBank/DDBJ databases">
        <authorList>
            <consortium name="DOE Joint Genome Institute"/>
            <person name="Kuo A."/>
            <person name="Kohler A."/>
            <person name="Jargeat P."/>
            <person name="Nagy L.G."/>
            <person name="Floudas D."/>
            <person name="Copeland A."/>
            <person name="Barry K.W."/>
            <person name="Cichocki N."/>
            <person name="Veneault-Fourrey C."/>
            <person name="LaButti K."/>
            <person name="Lindquist E.A."/>
            <person name="Lipzen A."/>
            <person name="Lundell T."/>
            <person name="Morin E."/>
            <person name="Murat C."/>
            <person name="Sun H."/>
            <person name="Tunlid A."/>
            <person name="Henrissat B."/>
            <person name="Grigoriev I.V."/>
            <person name="Hibbett D.S."/>
            <person name="Martin F."/>
            <person name="Nordberg H.P."/>
            <person name="Cantor M.N."/>
            <person name="Hua S.X."/>
        </authorList>
    </citation>
    <scope>NUCLEOTIDE SEQUENCE [LARGE SCALE GENOMIC DNA]</scope>
    <source>
        <strain evidence="1 2">Ve08.2h10</strain>
    </source>
</reference>
<reference evidence="2" key="2">
    <citation type="submission" date="2015-01" db="EMBL/GenBank/DDBJ databases">
        <title>Evolutionary Origins and Diversification of the Mycorrhizal Mutualists.</title>
        <authorList>
            <consortium name="DOE Joint Genome Institute"/>
            <consortium name="Mycorrhizal Genomics Consortium"/>
            <person name="Kohler A."/>
            <person name="Kuo A."/>
            <person name="Nagy L.G."/>
            <person name="Floudas D."/>
            <person name="Copeland A."/>
            <person name="Barry K.W."/>
            <person name="Cichocki N."/>
            <person name="Veneault-Fourrey C."/>
            <person name="LaButti K."/>
            <person name="Lindquist E.A."/>
            <person name="Lipzen A."/>
            <person name="Lundell T."/>
            <person name="Morin E."/>
            <person name="Murat C."/>
            <person name="Riley R."/>
            <person name="Ohm R."/>
            <person name="Sun H."/>
            <person name="Tunlid A."/>
            <person name="Henrissat B."/>
            <person name="Grigoriev I.V."/>
            <person name="Hibbett D.S."/>
            <person name="Martin F."/>
        </authorList>
    </citation>
    <scope>NUCLEOTIDE SEQUENCE [LARGE SCALE GENOMIC DNA]</scope>
    <source>
        <strain evidence="2">Ve08.2h10</strain>
    </source>
</reference>
<protein>
    <submittedName>
        <fullName evidence="1">Unplaced genomic scaffold scaffold_148, whole genome shotgun sequence</fullName>
    </submittedName>
</protein>
<accession>A0A0D0E5Q7</accession>
<dbReference type="HOGENOM" id="CLU_006344_12_1_1"/>
<dbReference type="AlphaFoldDB" id="A0A0D0E5Q7"/>
<evidence type="ECO:0000313" key="1">
    <source>
        <dbReference type="EMBL" id="KIK96749.1"/>
    </source>
</evidence>
<name>A0A0D0E5Q7_9AGAM</name>
<evidence type="ECO:0000313" key="2">
    <source>
        <dbReference type="Proteomes" id="UP000054538"/>
    </source>
</evidence>
<dbReference type="OrthoDB" id="3232986at2759"/>
<gene>
    <name evidence="1" type="ORF">PAXRUDRAFT_10608</name>
</gene>
<dbReference type="InParanoid" id="A0A0D0E5Q7"/>
<dbReference type="EMBL" id="KN824970">
    <property type="protein sequence ID" value="KIK96749.1"/>
    <property type="molecule type" value="Genomic_DNA"/>
</dbReference>